<dbReference type="EMBL" id="JACHGR010000009">
    <property type="protein sequence ID" value="MBB6056640.1"/>
    <property type="molecule type" value="Genomic_DNA"/>
</dbReference>
<dbReference type="InterPro" id="IPR046932">
    <property type="entry name" value="RavA_LARA_sf"/>
</dbReference>
<dbReference type="Pfam" id="PF17868">
    <property type="entry name" value="AAA_lid_8"/>
    <property type="match status" value="1"/>
</dbReference>
<gene>
    <name evidence="7" type="ORF">HNR75_002579</name>
</gene>
<dbReference type="GO" id="GO:0016787">
    <property type="term" value="F:hydrolase activity"/>
    <property type="evidence" value="ECO:0007669"/>
    <property type="project" value="UniProtKB-KW"/>
</dbReference>
<dbReference type="InterPro" id="IPR050513">
    <property type="entry name" value="RavA_ATPases"/>
</dbReference>
<name>A0A841GP74_9GAMM</name>
<evidence type="ECO:0000256" key="3">
    <source>
        <dbReference type="ARBA" id="ARBA00022801"/>
    </source>
</evidence>
<dbReference type="InterPro" id="IPR045427">
    <property type="entry name" value="MoxR"/>
</dbReference>
<feature type="domain" description="AAA+ ATPase" evidence="6">
    <location>
        <begin position="38"/>
        <end position="187"/>
    </location>
</feature>
<dbReference type="Gene3D" id="1.20.58.1510">
    <property type="match status" value="1"/>
</dbReference>
<evidence type="ECO:0000313" key="7">
    <source>
        <dbReference type="EMBL" id="MBB6056640.1"/>
    </source>
</evidence>
<dbReference type="EC" id="3.6.3.-" evidence="7"/>
<keyword evidence="2" id="KW-0547">Nucleotide-binding</keyword>
<dbReference type="AlphaFoldDB" id="A0A841GP74"/>
<organism evidence="7 8">
    <name type="scientific">Tolumonas osonensis</name>
    <dbReference type="NCBI Taxonomy" id="675874"/>
    <lineage>
        <taxon>Bacteria</taxon>
        <taxon>Pseudomonadati</taxon>
        <taxon>Pseudomonadota</taxon>
        <taxon>Gammaproteobacteria</taxon>
        <taxon>Aeromonadales</taxon>
        <taxon>Aeromonadaceae</taxon>
        <taxon>Tolumonas</taxon>
    </lineage>
</organism>
<accession>A0A841GP74</accession>
<evidence type="ECO:0000256" key="5">
    <source>
        <dbReference type="ARBA" id="ARBA00023186"/>
    </source>
</evidence>
<dbReference type="Gene3D" id="3.40.50.300">
    <property type="entry name" value="P-loop containing nucleotide triphosphate hydrolases"/>
    <property type="match status" value="1"/>
</dbReference>
<dbReference type="Gene3D" id="2.40.128.430">
    <property type="match status" value="1"/>
</dbReference>
<dbReference type="GO" id="GO:0005524">
    <property type="term" value="F:ATP binding"/>
    <property type="evidence" value="ECO:0007669"/>
    <property type="project" value="UniProtKB-KW"/>
</dbReference>
<dbReference type="InterPro" id="IPR022547">
    <property type="entry name" value="ATPase_RavA_C"/>
</dbReference>
<keyword evidence="8" id="KW-1185">Reference proteome</keyword>
<dbReference type="Pfam" id="PF20265">
    <property type="entry name" value="LARA_dom"/>
    <property type="match status" value="1"/>
</dbReference>
<dbReference type="CDD" id="cd00009">
    <property type="entry name" value="AAA"/>
    <property type="match status" value="1"/>
</dbReference>
<keyword evidence="1" id="KW-0963">Cytoplasm</keyword>
<evidence type="ECO:0000313" key="8">
    <source>
        <dbReference type="Proteomes" id="UP000585721"/>
    </source>
</evidence>
<dbReference type="Proteomes" id="UP000585721">
    <property type="component" value="Unassembled WGS sequence"/>
</dbReference>
<comment type="caution">
    <text evidence="7">The sequence shown here is derived from an EMBL/GenBank/DDBJ whole genome shotgun (WGS) entry which is preliminary data.</text>
</comment>
<dbReference type="PANTHER" id="PTHR32204">
    <property type="entry name" value="ATPASE RAVA"/>
    <property type="match status" value="1"/>
</dbReference>
<keyword evidence="5" id="KW-0143">Chaperone</keyword>
<sequence>MQNNKQLQERIGQLIDALAQGLFERKDVIRLCLLAALSGESVFMLGPPGIAKSLIARRLIHAFRDSRAFEYLMTRFSTPEEVFGPLSIQALKDDGRYLRLTEGYLPDAEVVFLDEIWKAGPAILNTLLTVINEHRFRNGEREVVVPMRLLVTASNELPQKDSGLEALYDRMLMRIWMDRIQDKQNFRAMLISRQDPQYDPVSTELKVSDDEYNEWQQALTQVSLPDTIFEQLYALRDKIFQLSQQNSEQPESLYVSDRRWKKALRLLQASAFFNGRQKINSLDLLLLKDCLWHDLYARQQIESMLHDFACKQAFGQETLHFSLKRLQTELQQYQREQTKILGCRLSPAQKLIRPRGKGWHLDFKAAGLSPVAENYRLIFLQTAYLDPKRPEREIRYATLRRKELMLWLHKQEPVPVRLQEDQNMVQLRFDADIQGTDGHAVLIARDSANRPVALTISGKQGLPEWQQKTWREQLDSLQNDWRKIRDEVKKQYLLFTAECPHLFLAQESLTAIEDSFLRLNSEIKNLQQQLDTNLHSLDSLVQLAGR</sequence>
<evidence type="ECO:0000256" key="2">
    <source>
        <dbReference type="ARBA" id="ARBA00022741"/>
    </source>
</evidence>
<dbReference type="Pfam" id="PF12592">
    <property type="entry name" value="ATPase_RavA_C"/>
    <property type="match status" value="1"/>
</dbReference>
<evidence type="ECO:0000256" key="4">
    <source>
        <dbReference type="ARBA" id="ARBA00022840"/>
    </source>
</evidence>
<dbReference type="RefSeq" id="WP_188027365.1">
    <property type="nucleotide sequence ID" value="NZ_JACHGR010000009.1"/>
</dbReference>
<evidence type="ECO:0000256" key="1">
    <source>
        <dbReference type="ARBA" id="ARBA00022490"/>
    </source>
</evidence>
<dbReference type="InterPro" id="IPR046898">
    <property type="entry name" value="RavA_LARA_dom"/>
</dbReference>
<dbReference type="InterPro" id="IPR041538">
    <property type="entry name" value="RavA-like_AAA_lid"/>
</dbReference>
<keyword evidence="4" id="KW-0067">ATP-binding</keyword>
<dbReference type="InterPro" id="IPR027417">
    <property type="entry name" value="P-loop_NTPase"/>
</dbReference>
<protein>
    <submittedName>
        <fullName evidence="7">MoxR-like ATPase</fullName>
        <ecNumber evidence="7">3.6.3.-</ecNumber>
    </submittedName>
</protein>
<dbReference type="SMART" id="SM00382">
    <property type="entry name" value="AAA"/>
    <property type="match status" value="1"/>
</dbReference>
<keyword evidence="3 7" id="KW-0378">Hydrolase</keyword>
<proteinExistence type="predicted"/>
<reference evidence="7 8" key="1">
    <citation type="submission" date="2020-08" db="EMBL/GenBank/DDBJ databases">
        <title>Genomic Encyclopedia of Type Strains, Phase IV (KMG-IV): sequencing the most valuable type-strain genomes for metagenomic binning, comparative biology and taxonomic classification.</title>
        <authorList>
            <person name="Goeker M."/>
        </authorList>
    </citation>
    <scope>NUCLEOTIDE SEQUENCE [LARGE SCALE GENOMIC DNA]</scope>
    <source>
        <strain evidence="7 8">DSM 22975</strain>
    </source>
</reference>
<dbReference type="Pfam" id="PF20030">
    <property type="entry name" value="bpMoxR"/>
    <property type="match status" value="1"/>
</dbReference>
<dbReference type="SUPFAM" id="SSF52540">
    <property type="entry name" value="P-loop containing nucleoside triphosphate hydrolases"/>
    <property type="match status" value="1"/>
</dbReference>
<dbReference type="InterPro" id="IPR003593">
    <property type="entry name" value="AAA+_ATPase"/>
</dbReference>
<dbReference type="PANTHER" id="PTHR32204:SF0">
    <property type="entry name" value="ATPASE RAVA"/>
    <property type="match status" value="1"/>
</dbReference>
<evidence type="ECO:0000259" key="6">
    <source>
        <dbReference type="SMART" id="SM00382"/>
    </source>
</evidence>